<dbReference type="EMBL" id="KN823836">
    <property type="protein sequence ID" value="KIO15756.1"/>
    <property type="molecule type" value="Genomic_DNA"/>
</dbReference>
<dbReference type="OrthoDB" id="29145at2759"/>
<evidence type="ECO:0000256" key="1">
    <source>
        <dbReference type="ARBA" id="ARBA00010394"/>
    </source>
</evidence>
<comment type="similarity">
    <text evidence="1">Belongs to the importin alpha family.</text>
</comment>
<dbReference type="GO" id="GO:0015031">
    <property type="term" value="P:protein transport"/>
    <property type="evidence" value="ECO:0007669"/>
    <property type="project" value="UniProtKB-KW"/>
</dbReference>
<evidence type="ECO:0000256" key="2">
    <source>
        <dbReference type="ARBA" id="ARBA00022448"/>
    </source>
</evidence>
<dbReference type="PROSITE" id="PS50176">
    <property type="entry name" value="ARM_REPEAT"/>
    <property type="match status" value="1"/>
</dbReference>
<reference evidence="6" key="2">
    <citation type="submission" date="2015-01" db="EMBL/GenBank/DDBJ databases">
        <title>Evolutionary Origins and Diversification of the Mycorrhizal Mutualists.</title>
        <authorList>
            <consortium name="DOE Joint Genome Institute"/>
            <consortium name="Mycorrhizal Genomics Consortium"/>
            <person name="Kohler A."/>
            <person name="Kuo A."/>
            <person name="Nagy L.G."/>
            <person name="Floudas D."/>
            <person name="Copeland A."/>
            <person name="Barry K.W."/>
            <person name="Cichocki N."/>
            <person name="Veneault-Fourrey C."/>
            <person name="LaButti K."/>
            <person name="Lindquist E.A."/>
            <person name="Lipzen A."/>
            <person name="Lundell T."/>
            <person name="Morin E."/>
            <person name="Murat C."/>
            <person name="Riley R."/>
            <person name="Ohm R."/>
            <person name="Sun H."/>
            <person name="Tunlid A."/>
            <person name="Henrissat B."/>
            <person name="Grigoriev I.V."/>
            <person name="Hibbett D.S."/>
            <person name="Martin F."/>
        </authorList>
    </citation>
    <scope>NUCLEOTIDE SEQUENCE [LARGE SCALE GENOMIC DNA]</scope>
    <source>
        <strain evidence="6">MUT 4182</strain>
    </source>
</reference>
<accession>A0A0C3Q0A4</accession>
<proteinExistence type="inferred from homology"/>
<dbReference type="InterPro" id="IPR011989">
    <property type="entry name" value="ARM-like"/>
</dbReference>
<keyword evidence="3" id="KW-0653">Protein transport</keyword>
<dbReference type="STRING" id="1051891.A0A0C3Q0A4"/>
<protein>
    <recommendedName>
        <fullName evidence="7">IBB domain-containing protein</fullName>
    </recommendedName>
</protein>
<evidence type="ECO:0008006" key="7">
    <source>
        <dbReference type="Google" id="ProtNLM"/>
    </source>
</evidence>
<dbReference type="Proteomes" id="UP000054248">
    <property type="component" value="Unassembled WGS sequence"/>
</dbReference>
<dbReference type="PANTHER" id="PTHR23316">
    <property type="entry name" value="IMPORTIN ALPHA"/>
    <property type="match status" value="1"/>
</dbReference>
<dbReference type="HOGENOM" id="CLU_078882_0_0_1"/>
<name>A0A0C3Q0A4_9AGAM</name>
<evidence type="ECO:0000313" key="6">
    <source>
        <dbReference type="Proteomes" id="UP000054248"/>
    </source>
</evidence>
<dbReference type="SMART" id="SM00185">
    <property type="entry name" value="ARM"/>
    <property type="match status" value="3"/>
</dbReference>
<feature type="repeat" description="ARM" evidence="4">
    <location>
        <begin position="76"/>
        <end position="118"/>
    </location>
</feature>
<dbReference type="AlphaFoldDB" id="A0A0C3Q0A4"/>
<dbReference type="Gene3D" id="1.25.10.10">
    <property type="entry name" value="Leucine-rich Repeat Variant"/>
    <property type="match status" value="1"/>
</dbReference>
<evidence type="ECO:0000313" key="5">
    <source>
        <dbReference type="EMBL" id="KIO15756.1"/>
    </source>
</evidence>
<evidence type="ECO:0000256" key="4">
    <source>
        <dbReference type="PROSITE-ProRule" id="PRU00259"/>
    </source>
</evidence>
<gene>
    <name evidence="5" type="ORF">M407DRAFT_34653</name>
</gene>
<keyword evidence="2" id="KW-0813">Transport</keyword>
<dbReference type="Pfam" id="PF00514">
    <property type="entry name" value="Arm"/>
    <property type="match status" value="1"/>
</dbReference>
<evidence type="ECO:0000256" key="3">
    <source>
        <dbReference type="ARBA" id="ARBA00022927"/>
    </source>
</evidence>
<sequence length="218" mass="23587">MAEETLRDVRAGPACLTLQGVSEIQASLTDEGKVRSRKSRTRTQLGRSANSEGLSYQILLNLPPPEGVQPVIDTGGLIPAIISLFDSDDTSLQDEAAWIVTNLASGTNQQTEQAIDAGVIPRLIILSASPNADVAVWALGNILADSAELRDRVEEKGGVTALVKLVDCGKGGFEKVKRTAVWAIFCYLNSEVYSELPITRVKHVLLCLTRYIRETPIN</sequence>
<organism evidence="5 6">
    <name type="scientific">Tulasnella calospora MUT 4182</name>
    <dbReference type="NCBI Taxonomy" id="1051891"/>
    <lineage>
        <taxon>Eukaryota</taxon>
        <taxon>Fungi</taxon>
        <taxon>Dikarya</taxon>
        <taxon>Basidiomycota</taxon>
        <taxon>Agaricomycotina</taxon>
        <taxon>Agaricomycetes</taxon>
        <taxon>Cantharellales</taxon>
        <taxon>Tulasnellaceae</taxon>
        <taxon>Tulasnella</taxon>
    </lineage>
</organism>
<dbReference type="SUPFAM" id="SSF48371">
    <property type="entry name" value="ARM repeat"/>
    <property type="match status" value="1"/>
</dbReference>
<dbReference type="InterPro" id="IPR016024">
    <property type="entry name" value="ARM-type_fold"/>
</dbReference>
<dbReference type="InterPro" id="IPR000225">
    <property type="entry name" value="Armadillo"/>
</dbReference>
<reference evidence="5 6" key="1">
    <citation type="submission" date="2014-04" db="EMBL/GenBank/DDBJ databases">
        <authorList>
            <consortium name="DOE Joint Genome Institute"/>
            <person name="Kuo A."/>
            <person name="Girlanda M."/>
            <person name="Perotto S."/>
            <person name="Kohler A."/>
            <person name="Nagy L.G."/>
            <person name="Floudas D."/>
            <person name="Copeland A."/>
            <person name="Barry K.W."/>
            <person name="Cichocki N."/>
            <person name="Veneault-Fourrey C."/>
            <person name="LaButti K."/>
            <person name="Lindquist E.A."/>
            <person name="Lipzen A."/>
            <person name="Lundell T."/>
            <person name="Morin E."/>
            <person name="Murat C."/>
            <person name="Sun H."/>
            <person name="Tunlid A."/>
            <person name="Henrissat B."/>
            <person name="Grigoriev I.V."/>
            <person name="Hibbett D.S."/>
            <person name="Martin F."/>
            <person name="Nordberg H.P."/>
            <person name="Cantor M.N."/>
            <person name="Hua S.X."/>
        </authorList>
    </citation>
    <scope>NUCLEOTIDE SEQUENCE [LARGE SCALE GENOMIC DNA]</scope>
    <source>
        <strain evidence="5 6">MUT 4182</strain>
    </source>
</reference>
<keyword evidence="6" id="KW-1185">Reference proteome</keyword>